<name>A0A345M6J9_9CAUD</name>
<dbReference type="Proteomes" id="UP000260273">
    <property type="component" value="Segment"/>
</dbReference>
<evidence type="ECO:0000313" key="2">
    <source>
        <dbReference type="Proteomes" id="UP000260273"/>
    </source>
</evidence>
<dbReference type="KEGG" id="vg:65115139"/>
<reference evidence="2" key="1">
    <citation type="submission" date="2018-07" db="EMBL/GenBank/DDBJ databases">
        <authorList>
            <person name="Quirk P.G."/>
            <person name="Krulwich T.A."/>
        </authorList>
    </citation>
    <scope>NUCLEOTIDE SEQUENCE [LARGE SCALE GENOMIC DNA]</scope>
</reference>
<dbReference type="GeneID" id="65115139"/>
<protein>
    <submittedName>
        <fullName evidence="1">Uncharacterized protein</fullName>
    </submittedName>
</protein>
<dbReference type="RefSeq" id="YP_010097475.1">
    <property type="nucleotide sequence ID" value="NC_055758.1"/>
</dbReference>
<keyword evidence="2" id="KW-1185">Reference proteome</keyword>
<organism evidence="1 2">
    <name type="scientific">Gordonia phage Pleakley</name>
    <dbReference type="NCBI Taxonomy" id="2283246"/>
    <lineage>
        <taxon>Viruses</taxon>
        <taxon>Duplodnaviria</taxon>
        <taxon>Heunggongvirae</taxon>
        <taxon>Uroviricota</taxon>
        <taxon>Caudoviricetes</taxon>
        <taxon>Zierdtviridae</taxon>
        <taxon>Emilbogenvirinae</taxon>
        <taxon>Pleakleyvirus</taxon>
        <taxon>Pleakleyvirus pleakley</taxon>
    </lineage>
</organism>
<evidence type="ECO:0000313" key="1">
    <source>
        <dbReference type="EMBL" id="AXH66120.1"/>
    </source>
</evidence>
<gene>
    <name evidence="1" type="primary">81</name>
    <name evidence="1" type="ORF">SEA_PLEAKLEY_81</name>
</gene>
<dbReference type="EMBL" id="MH576960">
    <property type="protein sequence ID" value="AXH66120.1"/>
    <property type="molecule type" value="Genomic_DNA"/>
</dbReference>
<proteinExistence type="predicted"/>
<accession>A0A345M6J9</accession>
<sequence>MAMLKKGDYVRKITEIEEVGDVTEKMTPCQVITVYQNGNVFVASDDGKVTHHGPASGFQKVR</sequence>